<dbReference type="EC" id="3.8.1.3" evidence="4"/>
<evidence type="ECO:0000256" key="3">
    <source>
        <dbReference type="SAM" id="SignalP"/>
    </source>
</evidence>
<keyword evidence="2 4" id="KW-0378">Hydrolase</keyword>
<gene>
    <name evidence="4" type="primary">dehH2</name>
    <name evidence="4" type="ORF">Mal15_67600</name>
</gene>
<dbReference type="SFLD" id="SFLDS00003">
    <property type="entry name" value="Haloacid_Dehalogenase"/>
    <property type="match status" value="1"/>
</dbReference>
<proteinExistence type="inferred from homology"/>
<dbReference type="Gene3D" id="1.10.150.240">
    <property type="entry name" value="Putative phosphatase, domain 2"/>
    <property type="match status" value="1"/>
</dbReference>
<accession>A0A5B9MMN8</accession>
<dbReference type="InterPro" id="IPR051540">
    <property type="entry name" value="S-2-haloacid_dehalogenase"/>
</dbReference>
<dbReference type="PRINTS" id="PR00413">
    <property type="entry name" value="HADHALOGNASE"/>
</dbReference>
<evidence type="ECO:0000313" key="4">
    <source>
        <dbReference type="EMBL" id="QEG02639.1"/>
    </source>
</evidence>
<reference evidence="4 5" key="1">
    <citation type="submission" date="2019-02" db="EMBL/GenBank/DDBJ databases">
        <title>Planctomycetal bacteria perform biofilm scaping via a novel small molecule.</title>
        <authorList>
            <person name="Jeske O."/>
            <person name="Boedeker C."/>
            <person name="Wiegand S."/>
            <person name="Breitling P."/>
            <person name="Kallscheuer N."/>
            <person name="Jogler M."/>
            <person name="Rohde M."/>
            <person name="Petersen J."/>
            <person name="Medema M.H."/>
            <person name="Surup F."/>
            <person name="Jogler C."/>
        </authorList>
    </citation>
    <scope>NUCLEOTIDE SEQUENCE [LARGE SCALE GENOMIC DNA]</scope>
    <source>
        <strain evidence="4 5">Mal15</strain>
    </source>
</reference>
<name>A0A5B9MMN8_9BACT</name>
<comment type="similarity">
    <text evidence="1">Belongs to the HAD-like hydrolase superfamily. S-2-haloalkanoic acid dehalogenase family.</text>
</comment>
<dbReference type="SUPFAM" id="SSF56784">
    <property type="entry name" value="HAD-like"/>
    <property type="match status" value="1"/>
</dbReference>
<evidence type="ECO:0000256" key="1">
    <source>
        <dbReference type="ARBA" id="ARBA00008106"/>
    </source>
</evidence>
<dbReference type="CDD" id="cd02588">
    <property type="entry name" value="HAD_L2-DEX"/>
    <property type="match status" value="1"/>
</dbReference>
<protein>
    <submittedName>
        <fullName evidence="4">Haloacetate dehalogenase H-2</fullName>
        <ecNumber evidence="4">3.8.1.3</ecNumber>
    </submittedName>
</protein>
<dbReference type="PANTHER" id="PTHR43316">
    <property type="entry name" value="HYDROLASE, HALOACID DELAHOGENASE-RELATED"/>
    <property type="match status" value="1"/>
</dbReference>
<sequence length="271" mass="29593" precursor="true">MKTLPSTLLLALSILTFPALPVNAQKATSNQPDRHGKADSNDSLPRPKVIIFDVNETLLSLDPLKESVGKVLGDREDLLPLWFSTMLHYSLVETLSGEYHSFGEIGTAALMMVAETRGIELTYDEAKQAIVTPLRSLPPHGDVAAGLRMLKQDGYRIVSLTNSSSLGVATQFQNAGLSDLFEKSYSVDAVKKFKPHPAPYRSVLSDLGVPPEEVLMVAAHAWDLAGAKNVGLQTAFVRRPGKALYPNVSEPDYVVKDLLELTKVLRQNVTE</sequence>
<evidence type="ECO:0000313" key="5">
    <source>
        <dbReference type="Proteomes" id="UP000321353"/>
    </source>
</evidence>
<dbReference type="NCBIfam" id="TIGR01428">
    <property type="entry name" value="HAD_type_II"/>
    <property type="match status" value="1"/>
</dbReference>
<dbReference type="InterPro" id="IPR006328">
    <property type="entry name" value="2-HAD"/>
</dbReference>
<dbReference type="NCBIfam" id="TIGR01493">
    <property type="entry name" value="HAD-SF-IA-v2"/>
    <property type="match status" value="1"/>
</dbReference>
<evidence type="ECO:0000256" key="2">
    <source>
        <dbReference type="ARBA" id="ARBA00022801"/>
    </source>
</evidence>
<dbReference type="SFLD" id="SFLDG01129">
    <property type="entry name" value="C1.5:_HAD__Beta-PGM__Phosphata"/>
    <property type="match status" value="1"/>
</dbReference>
<keyword evidence="3" id="KW-0732">Signal</keyword>
<feature type="chain" id="PRO_5022689988" evidence="3">
    <location>
        <begin position="25"/>
        <end position="271"/>
    </location>
</feature>
<dbReference type="PANTHER" id="PTHR43316:SF3">
    <property type="entry name" value="HALOACID DEHALOGENASE, TYPE II (AFU_ORTHOLOGUE AFUA_2G07750)-RELATED"/>
    <property type="match status" value="1"/>
</dbReference>
<dbReference type="InterPro" id="IPR036412">
    <property type="entry name" value="HAD-like_sf"/>
</dbReference>
<dbReference type="Pfam" id="PF00702">
    <property type="entry name" value="Hydrolase"/>
    <property type="match status" value="1"/>
</dbReference>
<dbReference type="InterPro" id="IPR023198">
    <property type="entry name" value="PGP-like_dom2"/>
</dbReference>
<organism evidence="4 5">
    <name type="scientific">Stieleria maiorica</name>
    <dbReference type="NCBI Taxonomy" id="2795974"/>
    <lineage>
        <taxon>Bacteria</taxon>
        <taxon>Pseudomonadati</taxon>
        <taxon>Planctomycetota</taxon>
        <taxon>Planctomycetia</taxon>
        <taxon>Pirellulales</taxon>
        <taxon>Pirellulaceae</taxon>
        <taxon>Stieleria</taxon>
    </lineage>
</organism>
<dbReference type="Proteomes" id="UP000321353">
    <property type="component" value="Chromosome"/>
</dbReference>
<feature type="signal peptide" evidence="3">
    <location>
        <begin position="1"/>
        <end position="24"/>
    </location>
</feature>
<keyword evidence="5" id="KW-1185">Reference proteome</keyword>
<dbReference type="InterPro" id="IPR006439">
    <property type="entry name" value="HAD-SF_hydro_IA"/>
</dbReference>
<dbReference type="GO" id="GO:0018785">
    <property type="term" value="F:haloacetate dehalogenase activity"/>
    <property type="evidence" value="ECO:0007669"/>
    <property type="project" value="UniProtKB-EC"/>
</dbReference>
<dbReference type="Gene3D" id="3.40.50.1000">
    <property type="entry name" value="HAD superfamily/HAD-like"/>
    <property type="match status" value="1"/>
</dbReference>
<dbReference type="EMBL" id="CP036264">
    <property type="protein sequence ID" value="QEG02639.1"/>
    <property type="molecule type" value="Genomic_DNA"/>
</dbReference>
<dbReference type="KEGG" id="smam:Mal15_67600"/>
<dbReference type="AlphaFoldDB" id="A0A5B9MMN8"/>
<dbReference type="InterPro" id="IPR023214">
    <property type="entry name" value="HAD_sf"/>
</dbReference>